<dbReference type="Gene3D" id="3.30.565.10">
    <property type="entry name" value="Histidine kinase-like ATPase, C-terminal domain"/>
    <property type="match status" value="1"/>
</dbReference>
<dbReference type="PROSITE" id="PS50113">
    <property type="entry name" value="PAC"/>
    <property type="match status" value="1"/>
</dbReference>
<dbReference type="SMART" id="SM00091">
    <property type="entry name" value="PAS"/>
    <property type="match status" value="1"/>
</dbReference>
<evidence type="ECO:0000256" key="3">
    <source>
        <dbReference type="ARBA" id="ARBA00022553"/>
    </source>
</evidence>
<evidence type="ECO:0000256" key="1">
    <source>
        <dbReference type="ARBA" id="ARBA00000085"/>
    </source>
</evidence>
<evidence type="ECO:0000256" key="9">
    <source>
        <dbReference type="SAM" id="Phobius"/>
    </source>
</evidence>
<dbReference type="Pfam" id="PF07568">
    <property type="entry name" value="HisKA_2"/>
    <property type="match status" value="1"/>
</dbReference>
<dbReference type="SUPFAM" id="SSF55785">
    <property type="entry name" value="PYP-like sensor domain (PAS domain)"/>
    <property type="match status" value="1"/>
</dbReference>
<dbReference type="InterPro" id="IPR003594">
    <property type="entry name" value="HATPase_dom"/>
</dbReference>
<evidence type="ECO:0000256" key="8">
    <source>
        <dbReference type="ARBA" id="ARBA00023026"/>
    </source>
</evidence>
<dbReference type="InterPro" id="IPR036890">
    <property type="entry name" value="HATPase_C_sf"/>
</dbReference>
<keyword evidence="7" id="KW-0067">ATP-binding</keyword>
<dbReference type="EC" id="2.7.13.3" evidence="2"/>
<dbReference type="InterPro" id="IPR000700">
    <property type="entry name" value="PAS-assoc_C"/>
</dbReference>
<keyword evidence="9" id="KW-1133">Transmembrane helix</keyword>
<name>A0ABU5U158_9CYAN</name>
<keyword evidence="6 13" id="KW-0418">Kinase</keyword>
<gene>
    <name evidence="13" type="ORF">VB854_18390</name>
</gene>
<dbReference type="Gene3D" id="3.30.450.20">
    <property type="entry name" value="PAS domain"/>
    <property type="match status" value="1"/>
</dbReference>
<dbReference type="Pfam" id="PF25487">
    <property type="entry name" value="ETR1_N"/>
    <property type="match status" value="1"/>
</dbReference>
<evidence type="ECO:0000259" key="10">
    <source>
        <dbReference type="PROSITE" id="PS50109"/>
    </source>
</evidence>
<keyword evidence="4" id="KW-0808">Transferase</keyword>
<keyword evidence="14" id="KW-1185">Reference proteome</keyword>
<feature type="domain" description="PAS" evidence="11">
    <location>
        <begin position="152"/>
        <end position="216"/>
    </location>
</feature>
<dbReference type="PROSITE" id="PS50109">
    <property type="entry name" value="HIS_KIN"/>
    <property type="match status" value="1"/>
</dbReference>
<dbReference type="Proteomes" id="UP001301728">
    <property type="component" value="Unassembled WGS sequence"/>
</dbReference>
<evidence type="ECO:0000256" key="4">
    <source>
        <dbReference type="ARBA" id="ARBA00022679"/>
    </source>
</evidence>
<feature type="transmembrane region" description="Helical" evidence="9">
    <location>
        <begin position="65"/>
        <end position="87"/>
    </location>
</feature>
<comment type="catalytic activity">
    <reaction evidence="1">
        <text>ATP + protein L-histidine = ADP + protein N-phospho-L-histidine.</text>
        <dbReference type="EC" id="2.7.13.3"/>
    </reaction>
</comment>
<dbReference type="EMBL" id="JAYGHT010000129">
    <property type="protein sequence ID" value="MEA5520910.1"/>
    <property type="molecule type" value="Genomic_DNA"/>
</dbReference>
<dbReference type="InterPro" id="IPR058544">
    <property type="entry name" value="ETR1_N"/>
</dbReference>
<protein>
    <recommendedName>
        <fullName evidence="2">histidine kinase</fullName>
        <ecNumber evidence="2">2.7.13.3</ecNumber>
    </recommendedName>
</protein>
<evidence type="ECO:0000256" key="5">
    <source>
        <dbReference type="ARBA" id="ARBA00022741"/>
    </source>
</evidence>
<evidence type="ECO:0000313" key="13">
    <source>
        <dbReference type="EMBL" id="MEA5520910.1"/>
    </source>
</evidence>
<reference evidence="13 14" key="1">
    <citation type="submission" date="2023-12" db="EMBL/GenBank/DDBJ databases">
        <title>Baltic Sea Cyanobacteria.</title>
        <authorList>
            <person name="Delbaje E."/>
            <person name="Fewer D.P."/>
            <person name="Shishido T.K."/>
        </authorList>
    </citation>
    <scope>NUCLEOTIDE SEQUENCE [LARGE SCALE GENOMIC DNA]</scope>
    <source>
        <strain evidence="13 14">CCNP 1315</strain>
    </source>
</reference>
<dbReference type="PROSITE" id="PS50112">
    <property type="entry name" value="PAS"/>
    <property type="match status" value="1"/>
</dbReference>
<dbReference type="Pfam" id="PF02518">
    <property type="entry name" value="HATPase_c"/>
    <property type="match status" value="1"/>
</dbReference>
<evidence type="ECO:0000256" key="7">
    <source>
        <dbReference type="ARBA" id="ARBA00022840"/>
    </source>
</evidence>
<dbReference type="NCBIfam" id="TIGR00229">
    <property type="entry name" value="sensory_box"/>
    <property type="match status" value="1"/>
</dbReference>
<feature type="domain" description="Histidine kinase" evidence="10">
    <location>
        <begin position="282"/>
        <end position="477"/>
    </location>
</feature>
<evidence type="ECO:0000256" key="2">
    <source>
        <dbReference type="ARBA" id="ARBA00012438"/>
    </source>
</evidence>
<dbReference type="InterPro" id="IPR005467">
    <property type="entry name" value="His_kinase_dom"/>
</dbReference>
<dbReference type="PANTHER" id="PTHR41523:SF8">
    <property type="entry name" value="ETHYLENE RESPONSE SENSOR PROTEIN"/>
    <property type="match status" value="1"/>
</dbReference>
<dbReference type="InterPro" id="IPR035965">
    <property type="entry name" value="PAS-like_dom_sf"/>
</dbReference>
<keyword evidence="9" id="KW-0812">Transmembrane</keyword>
<evidence type="ECO:0000256" key="6">
    <source>
        <dbReference type="ARBA" id="ARBA00022777"/>
    </source>
</evidence>
<sequence length="479" mass="55206">MSSDLSAVLVPVAFIPHGHCYLWKPNLVTLHLTSDALTALSYYSIPLTLFYFVRQRVDLPYPGIFLLFGAFIISCGTTHLISIWTLWHPDYWLSGWIKLITAVVSFYTAIELVPLVPQALALKSPTQLEAANLKLQQEIIERQKVEVALRQSKQRYRAIIEDQTELIARFQTDGTITFVNKAYCRYFEKSLEEVIYHSYQPVILPEDQEKINQCLQSISLKYPVGMVEHRVIVENEVRWMQWINRGIFNDAGEIVEYQSVGRDISERKQAEKLKQQETLLKEIHHRVKNNLQVVCSLLRLQSRFVQDPVIKAKFIESQNRVKSMALIHEKLYQSDDFRCIKLDEYIPDLTKNLMRTYQITSSHIQMNIDIDQNIFLDLDTLTPCGLIICELMSNSLKYAFKPNRSGMIWIQAKLDPDKNLTLIIGDNGKGLPADIDFNNIQSLGLQVVKDLTDQLKGNLTINREAGTQFEIQLNSIKID</sequence>
<dbReference type="GO" id="GO:0016301">
    <property type="term" value="F:kinase activity"/>
    <property type="evidence" value="ECO:0007669"/>
    <property type="project" value="UniProtKB-KW"/>
</dbReference>
<organism evidence="13 14">
    <name type="scientific">Limnoraphis robusta CCNP1315</name>
    <dbReference type="NCBI Taxonomy" id="3110306"/>
    <lineage>
        <taxon>Bacteria</taxon>
        <taxon>Bacillati</taxon>
        <taxon>Cyanobacteriota</taxon>
        <taxon>Cyanophyceae</taxon>
        <taxon>Oscillatoriophycideae</taxon>
        <taxon>Oscillatoriales</taxon>
        <taxon>Sirenicapillariaceae</taxon>
        <taxon>Limnoraphis</taxon>
    </lineage>
</organism>
<dbReference type="InterPro" id="IPR000014">
    <property type="entry name" value="PAS"/>
</dbReference>
<dbReference type="Pfam" id="PF00989">
    <property type="entry name" value="PAS"/>
    <property type="match status" value="1"/>
</dbReference>
<evidence type="ECO:0000259" key="11">
    <source>
        <dbReference type="PROSITE" id="PS50112"/>
    </source>
</evidence>
<accession>A0ABU5U158</accession>
<dbReference type="CDD" id="cd00130">
    <property type="entry name" value="PAS"/>
    <property type="match status" value="1"/>
</dbReference>
<keyword evidence="9" id="KW-0472">Membrane</keyword>
<keyword evidence="3" id="KW-0597">Phosphoprotein</keyword>
<dbReference type="InterPro" id="IPR013767">
    <property type="entry name" value="PAS_fold"/>
</dbReference>
<dbReference type="SMART" id="SM00387">
    <property type="entry name" value="HATPase_c"/>
    <property type="match status" value="1"/>
</dbReference>
<evidence type="ECO:0000313" key="14">
    <source>
        <dbReference type="Proteomes" id="UP001301728"/>
    </source>
</evidence>
<feature type="transmembrane region" description="Helical" evidence="9">
    <location>
        <begin position="36"/>
        <end position="53"/>
    </location>
</feature>
<keyword evidence="8" id="KW-0843">Virulence</keyword>
<dbReference type="PANTHER" id="PTHR41523">
    <property type="entry name" value="TWO-COMPONENT SYSTEM SENSOR PROTEIN"/>
    <property type="match status" value="1"/>
</dbReference>
<dbReference type="RefSeq" id="WP_323276293.1">
    <property type="nucleotide sequence ID" value="NZ_JAYGHT010000129.1"/>
</dbReference>
<keyword evidence="5" id="KW-0547">Nucleotide-binding</keyword>
<comment type="caution">
    <text evidence="13">The sequence shown here is derived from an EMBL/GenBank/DDBJ whole genome shotgun (WGS) entry which is preliminary data.</text>
</comment>
<feature type="domain" description="PAC" evidence="12">
    <location>
        <begin position="220"/>
        <end position="276"/>
    </location>
</feature>
<proteinExistence type="predicted"/>
<evidence type="ECO:0000259" key="12">
    <source>
        <dbReference type="PROSITE" id="PS50113"/>
    </source>
</evidence>
<dbReference type="SUPFAM" id="SSF55874">
    <property type="entry name" value="ATPase domain of HSP90 chaperone/DNA topoisomerase II/histidine kinase"/>
    <property type="match status" value="1"/>
</dbReference>
<dbReference type="InterPro" id="IPR011495">
    <property type="entry name" value="Sig_transdc_His_kin_sub2_dim/P"/>
</dbReference>